<reference evidence="1" key="1">
    <citation type="submission" date="2023-07" db="EMBL/GenBank/DDBJ databases">
        <authorList>
            <person name="Stuckert A."/>
        </authorList>
    </citation>
    <scope>NUCLEOTIDE SEQUENCE</scope>
</reference>
<organism evidence="1 2">
    <name type="scientific">Ranitomeya imitator</name>
    <name type="common">mimic poison frog</name>
    <dbReference type="NCBI Taxonomy" id="111125"/>
    <lineage>
        <taxon>Eukaryota</taxon>
        <taxon>Metazoa</taxon>
        <taxon>Chordata</taxon>
        <taxon>Craniata</taxon>
        <taxon>Vertebrata</taxon>
        <taxon>Euteleostomi</taxon>
        <taxon>Amphibia</taxon>
        <taxon>Batrachia</taxon>
        <taxon>Anura</taxon>
        <taxon>Neobatrachia</taxon>
        <taxon>Hyloidea</taxon>
        <taxon>Dendrobatidae</taxon>
        <taxon>Dendrobatinae</taxon>
        <taxon>Ranitomeya</taxon>
    </lineage>
</organism>
<sequence>MDSKIDYVSFLDQPWGHPVQPSNKINFHHSSAQYLATLSEHCSFSAGWPFGWTWVGMLWWTMMWGYKEHKSSKPVWRRIGVCYSLPGENPPELFSQTDFSVGPGCDWEDIHNFGFLWNHSRTIILKYLEGFERHPLG</sequence>
<dbReference type="EMBL" id="CAUEEQ010048906">
    <property type="protein sequence ID" value="CAJ0959958.1"/>
    <property type="molecule type" value="Genomic_DNA"/>
</dbReference>
<keyword evidence="2" id="KW-1185">Reference proteome</keyword>
<proteinExistence type="predicted"/>
<dbReference type="Proteomes" id="UP001176940">
    <property type="component" value="Unassembled WGS sequence"/>
</dbReference>
<gene>
    <name evidence="1" type="ORF">RIMI_LOCUS17056553</name>
</gene>
<evidence type="ECO:0000313" key="2">
    <source>
        <dbReference type="Proteomes" id="UP001176940"/>
    </source>
</evidence>
<evidence type="ECO:0000313" key="1">
    <source>
        <dbReference type="EMBL" id="CAJ0959958.1"/>
    </source>
</evidence>
<protein>
    <submittedName>
        <fullName evidence="1">Uncharacterized protein</fullName>
    </submittedName>
</protein>
<comment type="caution">
    <text evidence="1">The sequence shown here is derived from an EMBL/GenBank/DDBJ whole genome shotgun (WGS) entry which is preliminary data.</text>
</comment>
<accession>A0ABN9M654</accession>
<name>A0ABN9M654_9NEOB</name>